<accession>A0A4Z2JEX2</accession>
<reference evidence="1 2" key="1">
    <citation type="submission" date="2019-03" db="EMBL/GenBank/DDBJ databases">
        <title>First draft genome of Liparis tanakae, snailfish: a comprehensive survey of snailfish specific genes.</title>
        <authorList>
            <person name="Kim W."/>
            <person name="Song I."/>
            <person name="Jeong J.-H."/>
            <person name="Kim D."/>
            <person name="Kim S."/>
            <person name="Ryu S."/>
            <person name="Song J.Y."/>
            <person name="Lee S.K."/>
        </authorList>
    </citation>
    <scope>NUCLEOTIDE SEQUENCE [LARGE SCALE GENOMIC DNA]</scope>
    <source>
        <tissue evidence="1">Muscle</tissue>
    </source>
</reference>
<name>A0A4Z2JEX2_9TELE</name>
<keyword evidence="2" id="KW-1185">Reference proteome</keyword>
<dbReference type="EMBL" id="SRLO01000006">
    <property type="protein sequence ID" value="TNN88178.1"/>
    <property type="molecule type" value="Genomic_DNA"/>
</dbReference>
<comment type="caution">
    <text evidence="1">The sequence shown here is derived from an EMBL/GenBank/DDBJ whole genome shotgun (WGS) entry which is preliminary data.</text>
</comment>
<gene>
    <name evidence="1" type="ORF">EYF80_001394</name>
</gene>
<protein>
    <submittedName>
        <fullName evidence="1">Uncharacterized protein</fullName>
    </submittedName>
</protein>
<proteinExistence type="predicted"/>
<evidence type="ECO:0000313" key="1">
    <source>
        <dbReference type="EMBL" id="TNN88178.1"/>
    </source>
</evidence>
<sequence length="138" mass="15131">MAAHALFRTSSFSSEALNEWIHQRLQPNLQLHLPSQQRGLMRENSPVKLLDLDLVQQSSTRSSMLGLGVVTGTTTALKFAEITGSKGCPYPGMEKRTPGEPLQETPIMQCPHVRGQMVAGVKTSCGYANPPTDRRLSQ</sequence>
<dbReference type="AlphaFoldDB" id="A0A4Z2JEX2"/>
<dbReference type="Proteomes" id="UP000314294">
    <property type="component" value="Unassembled WGS sequence"/>
</dbReference>
<evidence type="ECO:0000313" key="2">
    <source>
        <dbReference type="Proteomes" id="UP000314294"/>
    </source>
</evidence>
<organism evidence="1 2">
    <name type="scientific">Liparis tanakae</name>
    <name type="common">Tanaka's snailfish</name>
    <dbReference type="NCBI Taxonomy" id="230148"/>
    <lineage>
        <taxon>Eukaryota</taxon>
        <taxon>Metazoa</taxon>
        <taxon>Chordata</taxon>
        <taxon>Craniata</taxon>
        <taxon>Vertebrata</taxon>
        <taxon>Euteleostomi</taxon>
        <taxon>Actinopterygii</taxon>
        <taxon>Neopterygii</taxon>
        <taxon>Teleostei</taxon>
        <taxon>Neoteleostei</taxon>
        <taxon>Acanthomorphata</taxon>
        <taxon>Eupercaria</taxon>
        <taxon>Perciformes</taxon>
        <taxon>Cottioidei</taxon>
        <taxon>Cottales</taxon>
        <taxon>Liparidae</taxon>
        <taxon>Liparis</taxon>
    </lineage>
</organism>